<evidence type="ECO:0000313" key="3">
    <source>
        <dbReference type="EMBL" id="QGU02187.1"/>
    </source>
</evidence>
<protein>
    <recommendedName>
        <fullName evidence="5">DUF4190 domain-containing protein</fullName>
    </recommendedName>
</protein>
<evidence type="ECO:0000256" key="1">
    <source>
        <dbReference type="SAM" id="MobiDB-lite"/>
    </source>
</evidence>
<feature type="region of interest" description="Disordered" evidence="1">
    <location>
        <begin position="1"/>
        <end position="43"/>
    </location>
</feature>
<keyword evidence="2" id="KW-0472">Membrane</keyword>
<proteinExistence type="predicted"/>
<feature type="transmembrane region" description="Helical" evidence="2">
    <location>
        <begin position="147"/>
        <end position="174"/>
    </location>
</feature>
<keyword evidence="2" id="KW-1133">Transmembrane helix</keyword>
<dbReference type="Proteomes" id="UP000427071">
    <property type="component" value="Chromosome"/>
</dbReference>
<keyword evidence="2" id="KW-0812">Transmembrane</keyword>
<evidence type="ECO:0000313" key="4">
    <source>
        <dbReference type="Proteomes" id="UP000427071"/>
    </source>
</evidence>
<name>A0A6B8VRF6_9CORY</name>
<organism evidence="3 4">
    <name type="scientific">Corynebacterium kalinowskii</name>
    <dbReference type="NCBI Taxonomy" id="2675216"/>
    <lineage>
        <taxon>Bacteria</taxon>
        <taxon>Bacillati</taxon>
        <taxon>Actinomycetota</taxon>
        <taxon>Actinomycetes</taxon>
        <taxon>Mycobacteriales</taxon>
        <taxon>Corynebacteriaceae</taxon>
        <taxon>Corynebacterium</taxon>
    </lineage>
</organism>
<accession>A0A6B8VRF6</accession>
<dbReference type="AlphaFoldDB" id="A0A6B8VRF6"/>
<sequence length="207" mass="22406">MRKVSAVTNPYNSAQQPEQSSFDSSTSHENQAFERPARQFPTRFAVPEATFTTSSSPQYPTNPPPTQAPTYAQYAQYSHYAQQPEVKGNPAAGWALGLSIVGLVLTLTVIGIVVSWVFLVLGFVLALFALGRSGKAHPQLAHKGMSIWALVINIFGGICFAGIVGFFFLVVAAVNEEANLQAMVECALLPEDEQVECIDQVVEESGR</sequence>
<dbReference type="EMBL" id="CP046452">
    <property type="protein sequence ID" value="QGU02187.1"/>
    <property type="molecule type" value="Genomic_DNA"/>
</dbReference>
<feature type="transmembrane region" description="Helical" evidence="2">
    <location>
        <begin position="94"/>
        <end position="127"/>
    </location>
</feature>
<dbReference type="KEGG" id="ckw:CKALI_06625"/>
<evidence type="ECO:0000256" key="2">
    <source>
        <dbReference type="SAM" id="Phobius"/>
    </source>
</evidence>
<evidence type="ECO:0008006" key="5">
    <source>
        <dbReference type="Google" id="ProtNLM"/>
    </source>
</evidence>
<feature type="compositionally biased region" description="Polar residues" evidence="1">
    <location>
        <begin position="1"/>
        <end position="30"/>
    </location>
</feature>
<reference evidence="4" key="1">
    <citation type="submission" date="2019-11" db="EMBL/GenBank/DDBJ databases">
        <title>Complete genome sequence of Corynebacterium kalinowskii 1959, a novel Corynebacterium species isolated from soil of a small paddock in Vilsendorf, Germany.</title>
        <authorList>
            <person name="Schaffert L."/>
            <person name="Ruwe M."/>
            <person name="Milse J."/>
            <person name="Hanuschka K."/>
            <person name="Ortseifen V."/>
            <person name="Droste J."/>
            <person name="Brandt D."/>
            <person name="Schlueter L."/>
            <person name="Kutter Y."/>
            <person name="Vinke S."/>
            <person name="Viehoefer P."/>
            <person name="Jacob L."/>
            <person name="Luebke N.-C."/>
            <person name="Schulte-Berndt E."/>
            <person name="Hain C."/>
            <person name="Linder M."/>
            <person name="Schmidt P."/>
            <person name="Wollenschlaeger L."/>
            <person name="Luttermann T."/>
            <person name="Thieme E."/>
            <person name="Hassa J."/>
            <person name="Haak M."/>
            <person name="Wittchen M."/>
            <person name="Mentz A."/>
            <person name="Persicke M."/>
            <person name="Busche T."/>
            <person name="Ruckert C."/>
        </authorList>
    </citation>
    <scope>NUCLEOTIDE SEQUENCE [LARGE SCALE GENOMIC DNA]</scope>
    <source>
        <strain evidence="4">1959</strain>
    </source>
</reference>
<keyword evidence="4" id="KW-1185">Reference proteome</keyword>
<gene>
    <name evidence="3" type="ORF">CKALI_06625</name>
</gene>